<dbReference type="SUPFAM" id="SSF56322">
    <property type="entry name" value="ADC synthase"/>
    <property type="match status" value="1"/>
</dbReference>
<dbReference type="Gene3D" id="3.60.120.10">
    <property type="entry name" value="Anthranilate synthase"/>
    <property type="match status" value="1"/>
</dbReference>
<evidence type="ECO:0000313" key="6">
    <source>
        <dbReference type="Proteomes" id="UP001169862"/>
    </source>
</evidence>
<proteinExistence type="predicted"/>
<dbReference type="GO" id="GO:0046820">
    <property type="term" value="F:4-amino-4-deoxychorismate synthase activity"/>
    <property type="evidence" value="ECO:0007669"/>
    <property type="project" value="UniProtKB-EC"/>
</dbReference>
<dbReference type="InterPro" id="IPR005802">
    <property type="entry name" value="ADC_synth_comp_1"/>
</dbReference>
<keyword evidence="5" id="KW-0032">Aminotransferase</keyword>
<keyword evidence="2 5" id="KW-0808">Transferase</keyword>
<evidence type="ECO:0000313" key="5">
    <source>
        <dbReference type="EMBL" id="MDO6452233.1"/>
    </source>
</evidence>
<reference evidence="5" key="1">
    <citation type="submission" date="2023-07" db="EMBL/GenBank/DDBJ databases">
        <title>Genome content predicts the carbon catabolic preferences of heterotrophic bacteria.</title>
        <authorList>
            <person name="Gralka M."/>
        </authorList>
    </citation>
    <scope>NUCLEOTIDE SEQUENCE</scope>
    <source>
        <strain evidence="5">I2M16</strain>
    </source>
</reference>
<evidence type="ECO:0000259" key="4">
    <source>
        <dbReference type="Pfam" id="PF04715"/>
    </source>
</evidence>
<dbReference type="GO" id="GO:0000162">
    <property type="term" value="P:L-tryptophan biosynthetic process"/>
    <property type="evidence" value="ECO:0007669"/>
    <property type="project" value="TreeGrafter"/>
</dbReference>
<dbReference type="GO" id="GO:0009396">
    <property type="term" value="P:folic acid-containing compound biosynthetic process"/>
    <property type="evidence" value="ECO:0007669"/>
    <property type="project" value="InterPro"/>
</dbReference>
<comment type="caution">
    <text evidence="5">The sequence shown here is derived from an EMBL/GenBank/DDBJ whole genome shotgun (WGS) entry which is preliminary data.</text>
</comment>
<dbReference type="PANTHER" id="PTHR11236:SF50">
    <property type="entry name" value="AMINODEOXYCHORISMATE SYNTHASE COMPONENT 1"/>
    <property type="match status" value="1"/>
</dbReference>
<evidence type="ECO:0000259" key="3">
    <source>
        <dbReference type="Pfam" id="PF00425"/>
    </source>
</evidence>
<evidence type="ECO:0000256" key="2">
    <source>
        <dbReference type="ARBA" id="ARBA00022679"/>
    </source>
</evidence>
<gene>
    <name evidence="5" type="primary">pabB</name>
    <name evidence="5" type="ORF">Q4490_01535</name>
</gene>
<dbReference type="InterPro" id="IPR005801">
    <property type="entry name" value="ADC_synthase"/>
</dbReference>
<name>A0AAW7XDB2_9GAMM</name>
<protein>
    <recommendedName>
        <fullName evidence="1">aminodeoxychorismate synthase</fullName>
        <ecNumber evidence="1">2.6.1.85</ecNumber>
    </recommendedName>
</protein>
<dbReference type="NCBIfam" id="TIGR00553">
    <property type="entry name" value="pabB"/>
    <property type="match status" value="1"/>
</dbReference>
<sequence>MPGPIPLSYSTSSTEYFERIRSLGGAWLLDSGKPDSERGRFDILVAQPAFRVRYAQGVTQILAGTANEAWSINEHNTRFTQTHPELAQLLHHYSETSLSATKPFNLLKSLYLLLAQRQSTHEEIPFYSGFVGYFGYDLGRTLETLPQHAANELHIPDMEVGYYQWAIIVDHEKQEASLVAHDQFPESSLKQLADLICSSNDKSKSIRFKITQAFASNTQEDQYHQRLKQINEYIHAGDCYQVNFAHRFRAEYEGDPWQGYKTLRAAAPTPFSAYHDTDRGAILSLSPERFVMCDETGKVTTQPIKGTRPRDNNPEIDNAYINDLITSEKDRAENVMIVDLLRNDISKTCIAGSVKAQKLFDVEHYKNVHHLVSTVVGQLQPQQTPIDLLEHCFPGGSITGAPKIRAMEVIDELESHRRHIYCGSIGYICNSGRMDTSITIRTLLAEDNAMYTWAGGGIVADSVSSAEYQETFDKINNLLKALETDA</sequence>
<dbReference type="InterPro" id="IPR006805">
    <property type="entry name" value="Anth_synth_I_N"/>
</dbReference>
<organism evidence="5 6">
    <name type="scientific">Neptunomonas phycophila</name>
    <dbReference type="NCBI Taxonomy" id="1572645"/>
    <lineage>
        <taxon>Bacteria</taxon>
        <taxon>Pseudomonadati</taxon>
        <taxon>Pseudomonadota</taxon>
        <taxon>Gammaproteobacteria</taxon>
        <taxon>Oceanospirillales</taxon>
        <taxon>Oceanospirillaceae</taxon>
        <taxon>Neptunomonas</taxon>
    </lineage>
</organism>
<dbReference type="PANTHER" id="PTHR11236">
    <property type="entry name" value="AMINOBENZOATE/ANTHRANILATE SYNTHASE"/>
    <property type="match status" value="1"/>
</dbReference>
<dbReference type="AlphaFoldDB" id="A0AAW7XDB2"/>
<feature type="domain" description="Chorismate-utilising enzyme C-terminal" evidence="3">
    <location>
        <begin position="220"/>
        <end position="474"/>
    </location>
</feature>
<evidence type="ECO:0000256" key="1">
    <source>
        <dbReference type="ARBA" id="ARBA00013139"/>
    </source>
</evidence>
<dbReference type="InterPro" id="IPR019999">
    <property type="entry name" value="Anth_synth_I-like"/>
</dbReference>
<dbReference type="EMBL" id="JAUOPG010000001">
    <property type="protein sequence ID" value="MDO6452233.1"/>
    <property type="molecule type" value="Genomic_DNA"/>
</dbReference>
<feature type="domain" description="Anthranilate synthase component I N-terminal" evidence="4">
    <location>
        <begin position="14"/>
        <end position="176"/>
    </location>
</feature>
<dbReference type="Pfam" id="PF04715">
    <property type="entry name" value="Anth_synt_I_N"/>
    <property type="match status" value="1"/>
</dbReference>
<dbReference type="Pfam" id="PF00425">
    <property type="entry name" value="Chorismate_bind"/>
    <property type="match status" value="1"/>
</dbReference>
<dbReference type="InterPro" id="IPR015890">
    <property type="entry name" value="Chorismate_C"/>
</dbReference>
<dbReference type="Proteomes" id="UP001169862">
    <property type="component" value="Unassembled WGS sequence"/>
</dbReference>
<dbReference type="EC" id="2.6.1.85" evidence="1"/>
<dbReference type="RefSeq" id="WP_303548216.1">
    <property type="nucleotide sequence ID" value="NZ_JAUOPG010000001.1"/>
</dbReference>
<accession>A0AAW7XDB2</accession>
<dbReference type="PRINTS" id="PR00095">
    <property type="entry name" value="ANTSNTHASEI"/>
</dbReference>